<reference evidence="1 2" key="1">
    <citation type="submission" date="2024-02" db="EMBL/GenBank/DDBJ databases">
        <title>De novo assembly and annotation of 12 fungi associated with fruit tree decline syndrome in Ontario, Canada.</title>
        <authorList>
            <person name="Sulman M."/>
            <person name="Ellouze W."/>
            <person name="Ilyukhin E."/>
        </authorList>
    </citation>
    <scope>NUCLEOTIDE SEQUENCE [LARGE SCALE GENOMIC DNA]</scope>
    <source>
        <strain evidence="1 2">M97-236</strain>
    </source>
</reference>
<accession>A0ABR3RZE3</accession>
<dbReference type="Proteomes" id="UP001521222">
    <property type="component" value="Unassembled WGS sequence"/>
</dbReference>
<name>A0ABR3RZE3_9PLEO</name>
<organism evidence="1 2">
    <name type="scientific">Nothophoma quercina</name>
    <dbReference type="NCBI Taxonomy" id="749835"/>
    <lineage>
        <taxon>Eukaryota</taxon>
        <taxon>Fungi</taxon>
        <taxon>Dikarya</taxon>
        <taxon>Ascomycota</taxon>
        <taxon>Pezizomycotina</taxon>
        <taxon>Dothideomycetes</taxon>
        <taxon>Pleosporomycetidae</taxon>
        <taxon>Pleosporales</taxon>
        <taxon>Pleosporineae</taxon>
        <taxon>Didymellaceae</taxon>
        <taxon>Nothophoma</taxon>
    </lineage>
</organism>
<protein>
    <submittedName>
        <fullName evidence="1">Uncharacterized protein</fullName>
    </submittedName>
</protein>
<keyword evidence="2" id="KW-1185">Reference proteome</keyword>
<dbReference type="EMBL" id="JAKIXB020000003">
    <property type="protein sequence ID" value="KAL1609613.1"/>
    <property type="molecule type" value="Genomic_DNA"/>
</dbReference>
<evidence type="ECO:0000313" key="1">
    <source>
        <dbReference type="EMBL" id="KAL1609613.1"/>
    </source>
</evidence>
<proteinExistence type="predicted"/>
<sequence length="106" mass="11748">MDMHMGIRTVCRAPTNYYYDKPLPPVPYGDAYDIETELADSTASNTRSLRSRGTTIADLRTLRVFSKHVENAISEVIAAQHIVVDLFYVDAVELGTDITVLSEALA</sequence>
<gene>
    <name evidence="1" type="ORF">SLS59_001120</name>
</gene>
<comment type="caution">
    <text evidence="1">The sequence shown here is derived from an EMBL/GenBank/DDBJ whole genome shotgun (WGS) entry which is preliminary data.</text>
</comment>
<evidence type="ECO:0000313" key="2">
    <source>
        <dbReference type="Proteomes" id="UP001521222"/>
    </source>
</evidence>